<dbReference type="AlphaFoldDB" id="A0A5C6RNM8"/>
<dbReference type="PANTHER" id="PTHR43792">
    <property type="entry name" value="GNAT FAMILY, PUTATIVE (AFU_ORTHOLOGUE AFUA_3G00765)-RELATED-RELATED"/>
    <property type="match status" value="1"/>
</dbReference>
<dbReference type="EMBL" id="VOOR01000021">
    <property type="protein sequence ID" value="TXB62992.1"/>
    <property type="molecule type" value="Genomic_DNA"/>
</dbReference>
<dbReference type="Proteomes" id="UP000321580">
    <property type="component" value="Unassembled WGS sequence"/>
</dbReference>
<name>A0A5C6RNM8_9BACT</name>
<dbReference type="Gene3D" id="3.40.630.30">
    <property type="match status" value="1"/>
</dbReference>
<reference evidence="2 3" key="1">
    <citation type="submission" date="2019-08" db="EMBL/GenBank/DDBJ databases">
        <title>Genome of Phaeodactylibacter luteus.</title>
        <authorList>
            <person name="Bowman J.P."/>
        </authorList>
    </citation>
    <scope>NUCLEOTIDE SEQUENCE [LARGE SCALE GENOMIC DNA]</scope>
    <source>
        <strain evidence="2 3">KCTC 42180</strain>
    </source>
</reference>
<dbReference type="CDD" id="cd04301">
    <property type="entry name" value="NAT_SF"/>
    <property type="match status" value="1"/>
</dbReference>
<evidence type="ECO:0000313" key="3">
    <source>
        <dbReference type="Proteomes" id="UP000321580"/>
    </source>
</evidence>
<feature type="domain" description="N-acetyltransferase" evidence="1">
    <location>
        <begin position="11"/>
        <end position="161"/>
    </location>
</feature>
<dbReference type="GO" id="GO:0016747">
    <property type="term" value="F:acyltransferase activity, transferring groups other than amino-acyl groups"/>
    <property type="evidence" value="ECO:0007669"/>
    <property type="project" value="InterPro"/>
</dbReference>
<sequence>MAATDVHHAPFILELLNTPKWLQYIGDRGVYDVAAAEAYIRERMRPQYDRLGFANYTLARQSDGELIGCCGLYERQGLEIVDLGFALLPQYEGQGYAREAAARLLELAFGPLQMPQVAAITSEGNEASQGLLKRLGFVFDRIRFLPNDPEPVRYYLVSPAQFRQAATAG</sequence>
<dbReference type="PROSITE" id="PS51186">
    <property type="entry name" value="GNAT"/>
    <property type="match status" value="1"/>
</dbReference>
<evidence type="ECO:0000259" key="1">
    <source>
        <dbReference type="PROSITE" id="PS51186"/>
    </source>
</evidence>
<keyword evidence="2" id="KW-0808">Transferase</keyword>
<dbReference type="InterPro" id="IPR051531">
    <property type="entry name" value="N-acetyltransferase"/>
</dbReference>
<evidence type="ECO:0000313" key="2">
    <source>
        <dbReference type="EMBL" id="TXB62992.1"/>
    </source>
</evidence>
<comment type="caution">
    <text evidence="2">The sequence shown here is derived from an EMBL/GenBank/DDBJ whole genome shotgun (WGS) entry which is preliminary data.</text>
</comment>
<organism evidence="2 3">
    <name type="scientific">Phaeodactylibacter luteus</name>
    <dbReference type="NCBI Taxonomy" id="1564516"/>
    <lineage>
        <taxon>Bacteria</taxon>
        <taxon>Pseudomonadati</taxon>
        <taxon>Bacteroidota</taxon>
        <taxon>Saprospiria</taxon>
        <taxon>Saprospirales</taxon>
        <taxon>Haliscomenobacteraceae</taxon>
        <taxon>Phaeodactylibacter</taxon>
    </lineage>
</organism>
<gene>
    <name evidence="2" type="ORF">FRY97_11380</name>
</gene>
<dbReference type="InterPro" id="IPR000182">
    <property type="entry name" value="GNAT_dom"/>
</dbReference>
<protein>
    <submittedName>
        <fullName evidence="2">GNAT family N-acetyltransferase</fullName>
    </submittedName>
</protein>
<accession>A0A5C6RNM8</accession>
<keyword evidence="3" id="KW-1185">Reference proteome</keyword>
<dbReference type="InterPro" id="IPR016181">
    <property type="entry name" value="Acyl_CoA_acyltransferase"/>
</dbReference>
<dbReference type="OrthoDB" id="9798081at2"/>
<dbReference type="SUPFAM" id="SSF55729">
    <property type="entry name" value="Acyl-CoA N-acyltransferases (Nat)"/>
    <property type="match status" value="1"/>
</dbReference>
<dbReference type="Pfam" id="PF13302">
    <property type="entry name" value="Acetyltransf_3"/>
    <property type="match status" value="1"/>
</dbReference>
<dbReference type="PANTHER" id="PTHR43792:SF1">
    <property type="entry name" value="N-ACETYLTRANSFERASE DOMAIN-CONTAINING PROTEIN"/>
    <property type="match status" value="1"/>
</dbReference>
<proteinExistence type="predicted"/>